<organism evidence="1 2">
    <name type="scientific">Lactuca virosa</name>
    <dbReference type="NCBI Taxonomy" id="75947"/>
    <lineage>
        <taxon>Eukaryota</taxon>
        <taxon>Viridiplantae</taxon>
        <taxon>Streptophyta</taxon>
        <taxon>Embryophyta</taxon>
        <taxon>Tracheophyta</taxon>
        <taxon>Spermatophyta</taxon>
        <taxon>Magnoliopsida</taxon>
        <taxon>eudicotyledons</taxon>
        <taxon>Gunneridae</taxon>
        <taxon>Pentapetalae</taxon>
        <taxon>asterids</taxon>
        <taxon>campanulids</taxon>
        <taxon>Asterales</taxon>
        <taxon>Asteraceae</taxon>
        <taxon>Cichorioideae</taxon>
        <taxon>Cichorieae</taxon>
        <taxon>Lactucinae</taxon>
        <taxon>Lactuca</taxon>
    </lineage>
</organism>
<dbReference type="Pfam" id="PF08568">
    <property type="entry name" value="Kinetochor_Ybp2"/>
    <property type="match status" value="1"/>
</dbReference>
<sequence>MEAIDSQDPDEPLDYSVYMPSLYAALQAIQKVIVYASDPLLRKKAFDTFKMVLADVPASLRFDILMALIKNSDLSSMIAILLGCVKEEMYKEYPKKISGQNRDAKEENKAVQSTLSFWTVSVLDCVEFVLKPPKGGPPSLPEFTDAVLSALNLYRFILITESSGKTNYTEVLLKNKLQKVYREWLEPLRSLVSGVSAGDNDGQLAIALNPLEFVLYRCIELVEENLKHTT</sequence>
<accession>A0AAU9PW06</accession>
<proteinExistence type="predicted"/>
<gene>
    <name evidence="1" type="ORF">LVIROSA_LOCUS39588</name>
</gene>
<dbReference type="AlphaFoldDB" id="A0AAU9PW06"/>
<name>A0AAU9PW06_9ASTR</name>
<dbReference type="PANTHER" id="PTHR15430">
    <property type="entry name" value="GLOMULIN"/>
    <property type="match status" value="1"/>
</dbReference>
<reference evidence="1 2" key="1">
    <citation type="submission" date="2022-01" db="EMBL/GenBank/DDBJ databases">
        <authorList>
            <person name="Xiong W."/>
            <person name="Schranz E."/>
        </authorList>
    </citation>
    <scope>NUCLEOTIDE SEQUENCE [LARGE SCALE GENOMIC DNA]</scope>
</reference>
<dbReference type="GO" id="GO:0055105">
    <property type="term" value="F:ubiquitin-protein transferase inhibitor activity"/>
    <property type="evidence" value="ECO:0007669"/>
    <property type="project" value="TreeGrafter"/>
</dbReference>
<dbReference type="EMBL" id="CAKMRJ010005745">
    <property type="protein sequence ID" value="CAH1454409.1"/>
    <property type="molecule type" value="Genomic_DNA"/>
</dbReference>
<dbReference type="Proteomes" id="UP001157418">
    <property type="component" value="Unassembled WGS sequence"/>
</dbReference>
<dbReference type="PANTHER" id="PTHR15430:SF1">
    <property type="entry name" value="GLOMULIN"/>
    <property type="match status" value="1"/>
</dbReference>
<protein>
    <submittedName>
        <fullName evidence="1">Uncharacterized protein</fullName>
    </submittedName>
</protein>
<comment type="caution">
    <text evidence="1">The sequence shown here is derived from an EMBL/GenBank/DDBJ whole genome shotgun (WGS) entry which is preliminary data.</text>
</comment>
<keyword evidence="2" id="KW-1185">Reference proteome</keyword>
<dbReference type="InterPro" id="IPR019516">
    <property type="entry name" value="Glomulin/ALF4"/>
</dbReference>
<evidence type="ECO:0000313" key="2">
    <source>
        <dbReference type="Proteomes" id="UP001157418"/>
    </source>
</evidence>
<evidence type="ECO:0000313" key="1">
    <source>
        <dbReference type="EMBL" id="CAH1454409.1"/>
    </source>
</evidence>
<dbReference type="GO" id="GO:0005737">
    <property type="term" value="C:cytoplasm"/>
    <property type="evidence" value="ECO:0007669"/>
    <property type="project" value="TreeGrafter"/>
</dbReference>
<dbReference type="InterPro" id="IPR013877">
    <property type="entry name" value="YAP-bd/ALF4/Glomulin"/>
</dbReference>